<dbReference type="PANTHER" id="PTHR46663">
    <property type="entry name" value="DIGUANYLATE CYCLASE DGCT-RELATED"/>
    <property type="match status" value="1"/>
</dbReference>
<dbReference type="NCBIfam" id="TIGR00229">
    <property type="entry name" value="sensory_box"/>
    <property type="match status" value="1"/>
</dbReference>
<feature type="domain" description="GGDEF" evidence="2">
    <location>
        <begin position="293"/>
        <end position="420"/>
    </location>
</feature>
<keyword evidence="4" id="KW-1185">Reference proteome</keyword>
<evidence type="ECO:0000259" key="1">
    <source>
        <dbReference type="PROSITE" id="PS50112"/>
    </source>
</evidence>
<proteinExistence type="predicted"/>
<dbReference type="PROSITE" id="PS50112">
    <property type="entry name" value="PAS"/>
    <property type="match status" value="1"/>
</dbReference>
<dbReference type="InterPro" id="IPR043128">
    <property type="entry name" value="Rev_trsase/Diguanyl_cyclase"/>
</dbReference>
<dbReference type="InterPro" id="IPR035965">
    <property type="entry name" value="PAS-like_dom_sf"/>
</dbReference>
<dbReference type="NCBIfam" id="TIGR00254">
    <property type="entry name" value="GGDEF"/>
    <property type="match status" value="1"/>
</dbReference>
<evidence type="ECO:0000313" key="3">
    <source>
        <dbReference type="EMBL" id="MEQ6917141.1"/>
    </source>
</evidence>
<dbReference type="GO" id="GO:0052621">
    <property type="term" value="F:diguanylate cyclase activity"/>
    <property type="evidence" value="ECO:0007669"/>
    <property type="project" value="UniProtKB-EC"/>
</dbReference>
<dbReference type="Pfam" id="PF01590">
    <property type="entry name" value="GAF"/>
    <property type="match status" value="1"/>
</dbReference>
<dbReference type="EMBL" id="JBEGCJ010000003">
    <property type="protein sequence ID" value="MEQ6917141.1"/>
    <property type="molecule type" value="Genomic_DNA"/>
</dbReference>
<comment type="caution">
    <text evidence="3">The sequence shown here is derived from an EMBL/GenBank/DDBJ whole genome shotgun (WGS) entry which is preliminary data.</text>
</comment>
<dbReference type="SMART" id="SM00267">
    <property type="entry name" value="GGDEF"/>
    <property type="match status" value="1"/>
</dbReference>
<protein>
    <submittedName>
        <fullName evidence="3">Diguanylate cyclase</fullName>
        <ecNumber evidence="3">2.7.7.65</ecNumber>
    </submittedName>
</protein>
<feature type="domain" description="PAS" evidence="1">
    <location>
        <begin position="1"/>
        <end position="63"/>
    </location>
</feature>
<dbReference type="PANTHER" id="PTHR46663:SF2">
    <property type="entry name" value="GGDEF DOMAIN-CONTAINING PROTEIN"/>
    <property type="match status" value="1"/>
</dbReference>
<accession>A0ABV1NDJ9</accession>
<evidence type="ECO:0000313" key="4">
    <source>
        <dbReference type="Proteomes" id="UP001442468"/>
    </source>
</evidence>
<dbReference type="SUPFAM" id="SSF55073">
    <property type="entry name" value="Nucleotide cyclase"/>
    <property type="match status" value="1"/>
</dbReference>
<dbReference type="InterPro" id="IPR013655">
    <property type="entry name" value="PAS_fold_3"/>
</dbReference>
<dbReference type="SMART" id="SM00091">
    <property type="entry name" value="PAS"/>
    <property type="match status" value="1"/>
</dbReference>
<dbReference type="InterPro" id="IPR029787">
    <property type="entry name" value="Nucleotide_cyclase"/>
</dbReference>
<dbReference type="Gene3D" id="3.30.70.270">
    <property type="match status" value="1"/>
</dbReference>
<dbReference type="CDD" id="cd01949">
    <property type="entry name" value="GGDEF"/>
    <property type="match status" value="1"/>
</dbReference>
<dbReference type="InterPro" id="IPR029016">
    <property type="entry name" value="GAF-like_dom_sf"/>
</dbReference>
<name>A0ABV1NDJ9_9GAMM</name>
<keyword evidence="3" id="KW-0548">Nucleotidyltransferase</keyword>
<dbReference type="Pfam" id="PF00990">
    <property type="entry name" value="GGDEF"/>
    <property type="match status" value="1"/>
</dbReference>
<gene>
    <name evidence="3" type="ORF">ABE960_06370</name>
</gene>
<sequence length="420" mass="47420">MDLSVDMICMVDEQGRYVFVSAACESLLGYTEEELIGTNMIDLVHPEDRERTLATAGEVMSGKPKMHFQNRYVRKDGRIVDIMWSARWSDDDCIRMAVARDITDLKHVGRMQEAIYRISEAAHSAESLSDLYPHIHIIIGELLPADNFFVVLYDAARDKMSFPYFVDERERDAGPLPLNAHALIAQVIRSGEPLLEPAGSEHPNWLGVPLITQGGVMGALILTTYSEHFHYTDEDQELLQFVSTQVAMAIERKQAQFRLQYLAHHDPLTNLPNRALFHDRFDMGLRRAFRFGEQLALLVLDVNNFKGINDNLGHAFGDQVLRQVSRRLEKCLREIDTVGRMGGDEFTVLLANIHVPEDVELVVEKIHAAFVQPFDLDGQELAVSVSIGSAIYPGHGETIDRLFSHADAGMYTMKKKRVVS</sequence>
<dbReference type="RefSeq" id="WP_349761913.1">
    <property type="nucleotide sequence ID" value="NZ_JBEGCJ010000003.1"/>
</dbReference>
<reference evidence="3 4" key="1">
    <citation type="submission" date="2024-05" db="EMBL/GenBank/DDBJ databases">
        <title>Halomonas sp. SSM6 16S ribosomal RNA gene Genome sequencing and assembly.</title>
        <authorList>
            <person name="Yook S."/>
        </authorList>
    </citation>
    <scope>NUCLEOTIDE SEQUENCE [LARGE SCALE GENOMIC DNA]</scope>
    <source>
        <strain evidence="3 4">SSM6</strain>
    </source>
</reference>
<dbReference type="PROSITE" id="PS50887">
    <property type="entry name" value="GGDEF"/>
    <property type="match status" value="1"/>
</dbReference>
<dbReference type="InterPro" id="IPR000014">
    <property type="entry name" value="PAS"/>
</dbReference>
<dbReference type="InterPro" id="IPR003018">
    <property type="entry name" value="GAF"/>
</dbReference>
<evidence type="ECO:0000259" key="2">
    <source>
        <dbReference type="PROSITE" id="PS50887"/>
    </source>
</evidence>
<dbReference type="Gene3D" id="3.30.450.40">
    <property type="match status" value="1"/>
</dbReference>
<dbReference type="Pfam" id="PF08447">
    <property type="entry name" value="PAS_3"/>
    <property type="match status" value="1"/>
</dbReference>
<dbReference type="Gene3D" id="3.30.450.20">
    <property type="entry name" value="PAS domain"/>
    <property type="match status" value="1"/>
</dbReference>
<dbReference type="Proteomes" id="UP001442468">
    <property type="component" value="Unassembled WGS sequence"/>
</dbReference>
<keyword evidence="3" id="KW-0808">Transferase</keyword>
<dbReference type="SUPFAM" id="SSF55785">
    <property type="entry name" value="PYP-like sensor domain (PAS domain)"/>
    <property type="match status" value="1"/>
</dbReference>
<dbReference type="CDD" id="cd00130">
    <property type="entry name" value="PAS"/>
    <property type="match status" value="1"/>
</dbReference>
<dbReference type="SUPFAM" id="SSF55781">
    <property type="entry name" value="GAF domain-like"/>
    <property type="match status" value="1"/>
</dbReference>
<organism evidence="3 4">
    <name type="scientific">Halomonas aquatica</name>
    <dbReference type="NCBI Taxonomy" id="3151123"/>
    <lineage>
        <taxon>Bacteria</taxon>
        <taxon>Pseudomonadati</taxon>
        <taxon>Pseudomonadota</taxon>
        <taxon>Gammaproteobacteria</taxon>
        <taxon>Oceanospirillales</taxon>
        <taxon>Halomonadaceae</taxon>
        <taxon>Halomonas</taxon>
    </lineage>
</organism>
<dbReference type="SMART" id="SM00065">
    <property type="entry name" value="GAF"/>
    <property type="match status" value="1"/>
</dbReference>
<dbReference type="EC" id="2.7.7.65" evidence="3"/>
<dbReference type="InterPro" id="IPR000160">
    <property type="entry name" value="GGDEF_dom"/>
</dbReference>
<dbReference type="InterPro" id="IPR052163">
    <property type="entry name" value="DGC-Regulatory_Protein"/>
</dbReference>